<sequence length="209" mass="23701">MNHLLRPFTGTGAVFFPVGAPPKGTCLFATEDCTDMCYAVDPIDADFDEEVRISQDEKWKIYDYVMSTDEDTLVDRFLEELDGLQTPILHWFGSGDCLPKDTERICELIDAVGDKAVQMGFTRNKKLWKKHKDIFALTIESIEDATDEDALYSIPNYGAQVSVMYSPRYQVKGGHCGPVTCKDINGTLEHYINCRTCSRLKTGCFDRRR</sequence>
<reference evidence="1" key="1">
    <citation type="journal article" date="2015" name="Nature">
        <title>Complex archaea that bridge the gap between prokaryotes and eukaryotes.</title>
        <authorList>
            <person name="Spang A."/>
            <person name="Saw J.H."/>
            <person name="Jorgensen S.L."/>
            <person name="Zaremba-Niedzwiedzka K."/>
            <person name="Martijn J."/>
            <person name="Lind A.E."/>
            <person name="van Eijk R."/>
            <person name="Schleper C."/>
            <person name="Guy L."/>
            <person name="Ettema T.J."/>
        </authorList>
    </citation>
    <scope>NUCLEOTIDE SEQUENCE</scope>
</reference>
<gene>
    <name evidence="1" type="ORF">LCGC14_2187560</name>
</gene>
<organism evidence="1">
    <name type="scientific">marine sediment metagenome</name>
    <dbReference type="NCBI Taxonomy" id="412755"/>
    <lineage>
        <taxon>unclassified sequences</taxon>
        <taxon>metagenomes</taxon>
        <taxon>ecological metagenomes</taxon>
    </lineage>
</organism>
<dbReference type="AlphaFoldDB" id="A0A0F9E7K0"/>
<name>A0A0F9E7K0_9ZZZZ</name>
<dbReference type="EMBL" id="LAZR01028565">
    <property type="protein sequence ID" value="KKL62201.1"/>
    <property type="molecule type" value="Genomic_DNA"/>
</dbReference>
<accession>A0A0F9E7K0</accession>
<protein>
    <submittedName>
        <fullName evidence="1">Uncharacterized protein</fullName>
    </submittedName>
</protein>
<comment type="caution">
    <text evidence="1">The sequence shown here is derived from an EMBL/GenBank/DDBJ whole genome shotgun (WGS) entry which is preliminary data.</text>
</comment>
<evidence type="ECO:0000313" key="1">
    <source>
        <dbReference type="EMBL" id="KKL62201.1"/>
    </source>
</evidence>
<proteinExistence type="predicted"/>